<name>K1T469_9ZZZZ</name>
<dbReference type="AlphaFoldDB" id="K1T469"/>
<evidence type="ECO:0000313" key="1">
    <source>
        <dbReference type="EMBL" id="EKC54241.1"/>
    </source>
</evidence>
<accession>K1T469</accession>
<comment type="caution">
    <text evidence="1">The sequence shown here is derived from an EMBL/GenBank/DDBJ whole genome shotgun (WGS) entry which is preliminary data.</text>
</comment>
<reference evidence="1" key="1">
    <citation type="journal article" date="2013" name="Environ. Microbiol.">
        <title>Microbiota from the distal guts of lean and obese adolescents exhibit partial functional redundancy besides clear differences in community structure.</title>
        <authorList>
            <person name="Ferrer M."/>
            <person name="Ruiz A."/>
            <person name="Lanza F."/>
            <person name="Haange S.B."/>
            <person name="Oberbach A."/>
            <person name="Till H."/>
            <person name="Bargiela R."/>
            <person name="Campoy C."/>
            <person name="Segura M.T."/>
            <person name="Richter M."/>
            <person name="von Bergen M."/>
            <person name="Seifert J."/>
            <person name="Suarez A."/>
        </authorList>
    </citation>
    <scope>NUCLEOTIDE SEQUENCE</scope>
</reference>
<gene>
    <name evidence="1" type="ORF">LEA_15952</name>
</gene>
<protein>
    <submittedName>
        <fullName evidence="1">Uncharacterized protein</fullName>
    </submittedName>
</protein>
<feature type="non-terminal residue" evidence="1">
    <location>
        <position position="111"/>
    </location>
</feature>
<dbReference type="EMBL" id="AJWY01010898">
    <property type="protein sequence ID" value="EKC54241.1"/>
    <property type="molecule type" value="Genomic_DNA"/>
</dbReference>
<organism evidence="1">
    <name type="scientific">human gut metagenome</name>
    <dbReference type="NCBI Taxonomy" id="408170"/>
    <lineage>
        <taxon>unclassified sequences</taxon>
        <taxon>metagenomes</taxon>
        <taxon>organismal metagenomes</taxon>
    </lineage>
</organism>
<proteinExistence type="predicted"/>
<sequence>MTEEEKQTLVDAVNCKYPHQNLTEIYYNIGRALPFTAQRFPDGRVSDWYRNQYVEVVRVEPHGRGGKFGNVFGFYYRNGERADAYENDPEHSWCTKDDTEPQPIPCCGCGS</sequence>